<evidence type="ECO:0000313" key="1">
    <source>
        <dbReference type="EMBL" id="CDW37009.1"/>
    </source>
</evidence>
<dbReference type="EMBL" id="HACA01019648">
    <property type="protein sequence ID" value="CDW37009.1"/>
    <property type="molecule type" value="Transcribed_RNA"/>
</dbReference>
<organism evidence="1">
    <name type="scientific">Lepeophtheirus salmonis</name>
    <name type="common">Salmon louse</name>
    <name type="synonym">Caligus salmonis</name>
    <dbReference type="NCBI Taxonomy" id="72036"/>
    <lineage>
        <taxon>Eukaryota</taxon>
        <taxon>Metazoa</taxon>
        <taxon>Ecdysozoa</taxon>
        <taxon>Arthropoda</taxon>
        <taxon>Crustacea</taxon>
        <taxon>Multicrustacea</taxon>
        <taxon>Hexanauplia</taxon>
        <taxon>Copepoda</taxon>
        <taxon>Siphonostomatoida</taxon>
        <taxon>Caligidae</taxon>
        <taxon>Lepeophtheirus</taxon>
    </lineage>
</organism>
<name>A0A0K2UFL6_LEPSM</name>
<dbReference type="AlphaFoldDB" id="A0A0K2UFL6"/>
<sequence>NVFTHNRVTKRPPQNVFTHNRVTKRPPPPNLYIFVLPQFYAIRNTTKRSFEEEKCSNLSLKNPSTPK</sequence>
<proteinExistence type="predicted"/>
<accession>A0A0K2UFL6</accession>
<feature type="non-terminal residue" evidence="1">
    <location>
        <position position="1"/>
    </location>
</feature>
<protein>
    <submittedName>
        <fullName evidence="1">Uncharacterized protein</fullName>
    </submittedName>
</protein>
<reference evidence="1" key="1">
    <citation type="submission" date="2014-05" db="EMBL/GenBank/DDBJ databases">
        <authorList>
            <person name="Chronopoulou M."/>
        </authorList>
    </citation>
    <scope>NUCLEOTIDE SEQUENCE</scope>
    <source>
        <tissue evidence="1">Whole organism</tissue>
    </source>
</reference>